<evidence type="ECO:0000313" key="2">
    <source>
        <dbReference type="Proteomes" id="UP000006322"/>
    </source>
</evidence>
<sequence>MCHRHQSKKEVIAAMLKTAEYVDAIDTITIKIIEEAQC</sequence>
<comment type="caution">
    <text evidence="1">The sequence shown here is derived from an EMBL/GenBank/DDBJ whole genome shotgun (WGS) entry which is preliminary data.</text>
</comment>
<dbReference type="STRING" id="1129793.GPLA_0370"/>
<reference evidence="2" key="1">
    <citation type="journal article" date="2014" name="Environ. Microbiol.">
        <title>Comparative genomics of the marine bacterial genus Glaciecola reveals the high degree of genomic diversity and genomic characteristic for cold adaptation.</title>
        <authorList>
            <person name="Qin Q.L."/>
            <person name="Xie B.B."/>
            <person name="Yu Y."/>
            <person name="Shu Y.L."/>
            <person name="Rong J.C."/>
            <person name="Zhang Y.J."/>
            <person name="Zhao D.L."/>
            <person name="Chen X.L."/>
            <person name="Zhang X.Y."/>
            <person name="Chen B."/>
            <person name="Zhou B.C."/>
            <person name="Zhang Y.Z."/>
        </authorList>
    </citation>
    <scope>NUCLEOTIDE SEQUENCE [LARGE SCALE GENOMIC DNA]</scope>
    <source>
        <strain evidence="2">LMG 21857</strain>
    </source>
</reference>
<dbReference type="EMBL" id="BAER01000015">
    <property type="protein sequence ID" value="GAC31289.1"/>
    <property type="molecule type" value="Genomic_DNA"/>
</dbReference>
<proteinExistence type="predicted"/>
<gene>
    <name evidence="1" type="ORF">GPLA_0370</name>
</gene>
<dbReference type="AlphaFoldDB" id="K6YEZ8"/>
<protein>
    <submittedName>
        <fullName evidence="1">Uncharacterized protein</fullName>
    </submittedName>
</protein>
<keyword evidence="2" id="KW-1185">Reference proteome</keyword>
<name>K6YEZ8_9ALTE</name>
<evidence type="ECO:0000313" key="1">
    <source>
        <dbReference type="EMBL" id="GAC31289.1"/>
    </source>
</evidence>
<dbReference type="Proteomes" id="UP000006322">
    <property type="component" value="Unassembled WGS sequence"/>
</dbReference>
<organism evidence="1 2">
    <name type="scientific">Paraglaciecola polaris LMG 21857</name>
    <dbReference type="NCBI Taxonomy" id="1129793"/>
    <lineage>
        <taxon>Bacteria</taxon>
        <taxon>Pseudomonadati</taxon>
        <taxon>Pseudomonadota</taxon>
        <taxon>Gammaproteobacteria</taxon>
        <taxon>Alteromonadales</taxon>
        <taxon>Alteromonadaceae</taxon>
        <taxon>Paraglaciecola</taxon>
    </lineage>
</organism>
<accession>K6YEZ8</accession>